<evidence type="ECO:0000259" key="2">
    <source>
        <dbReference type="Pfam" id="PF10276"/>
    </source>
</evidence>
<dbReference type="PANTHER" id="PTHR13156">
    <property type="entry name" value="NADH-UBIQUINONE OXIDOREDUCTASE 13 KD-A SUBUNIT"/>
    <property type="match status" value="1"/>
</dbReference>
<dbReference type="AlphaFoldDB" id="A0A0G2F267"/>
<evidence type="ECO:0000256" key="1">
    <source>
        <dbReference type="SAM" id="MobiDB-lite"/>
    </source>
</evidence>
<evidence type="ECO:0000313" key="3">
    <source>
        <dbReference type="EMBL" id="KKY28404.1"/>
    </source>
</evidence>
<reference evidence="3 4" key="1">
    <citation type="submission" date="2015-05" db="EMBL/GenBank/DDBJ databases">
        <title>Distinctive expansion of gene families associated with plant cell wall degradation and secondary metabolism in the genomes of grapevine trunk pathogens.</title>
        <authorList>
            <person name="Lawrence D.P."/>
            <person name="Travadon R."/>
            <person name="Rolshausen P.E."/>
            <person name="Baumgartner K."/>
        </authorList>
    </citation>
    <scope>NUCLEOTIDE SEQUENCE [LARGE SCALE GENOMIC DNA]</scope>
    <source>
        <strain evidence="3">UCRPC4</strain>
    </source>
</reference>
<organism evidence="3 4">
    <name type="scientific">Phaeomoniella chlamydospora</name>
    <name type="common">Phaeoacremonium chlamydosporum</name>
    <dbReference type="NCBI Taxonomy" id="158046"/>
    <lineage>
        <taxon>Eukaryota</taxon>
        <taxon>Fungi</taxon>
        <taxon>Dikarya</taxon>
        <taxon>Ascomycota</taxon>
        <taxon>Pezizomycotina</taxon>
        <taxon>Eurotiomycetes</taxon>
        <taxon>Chaetothyriomycetidae</taxon>
        <taxon>Phaeomoniellales</taxon>
        <taxon>Phaeomoniellaceae</taxon>
        <taxon>Phaeomoniella</taxon>
    </lineage>
</organism>
<feature type="region of interest" description="Disordered" evidence="1">
    <location>
        <begin position="72"/>
        <end position="98"/>
    </location>
</feature>
<accession>A0A0G2F267</accession>
<dbReference type="PANTHER" id="PTHR13156:SF0">
    <property type="entry name" value="NADH DEHYDROGENASE [UBIQUINONE] IRON-SULFUR PROTEIN 6, MITOCHONDRIAL"/>
    <property type="match status" value="1"/>
</dbReference>
<feature type="compositionally biased region" description="Basic and acidic residues" evidence="1">
    <location>
        <begin position="116"/>
        <end position="132"/>
    </location>
</feature>
<feature type="region of interest" description="Disordered" evidence="1">
    <location>
        <begin position="113"/>
        <end position="144"/>
    </location>
</feature>
<dbReference type="Pfam" id="PF10276">
    <property type="entry name" value="zf-CHCC"/>
    <property type="match status" value="1"/>
</dbReference>
<sequence>MKFLASSNRISNHLISNSPYSFTVHLGHPFLGLSTPHAGKAITMLPLARARLGGAIARSSPVLRRSIGSTAALRENREQPNNPNPPANPPNYSATNETPLTAVGAKDEALVESAEEGEKQRQMQAPNRKDVWARSQQPRSKAMVGPRFEQTIMEYQPQPYAAIDLIHKQPVRWTHDRIVACDGGGGPLGHPKIFINVDKPQICWCTYCGVPFAHEHHRKHLESLPSTSYPLGPTNDPAEVEESQQVTDGVLEQR</sequence>
<dbReference type="GO" id="GO:0006120">
    <property type="term" value="P:mitochondrial electron transport, NADH to ubiquinone"/>
    <property type="evidence" value="ECO:0007669"/>
    <property type="project" value="TreeGrafter"/>
</dbReference>
<comment type="caution">
    <text evidence="3">The sequence shown here is derived from an EMBL/GenBank/DDBJ whole genome shotgun (WGS) entry which is preliminary data.</text>
</comment>
<feature type="region of interest" description="Disordered" evidence="1">
    <location>
        <begin position="223"/>
        <end position="254"/>
    </location>
</feature>
<dbReference type="Gene3D" id="2.60.260.40">
    <property type="entry name" value="q5lls5 like domains"/>
    <property type="match status" value="1"/>
</dbReference>
<evidence type="ECO:0000313" key="4">
    <source>
        <dbReference type="Proteomes" id="UP000053317"/>
    </source>
</evidence>
<dbReference type="FunFam" id="2.60.260.40:FF:000003">
    <property type="entry name" value="NADH dehydrogenase [ubiquinone] iron-sulfur protein 6, mitochondrial"/>
    <property type="match status" value="1"/>
</dbReference>
<keyword evidence="4" id="KW-1185">Reference proteome</keyword>
<dbReference type="Proteomes" id="UP000053317">
    <property type="component" value="Unassembled WGS sequence"/>
</dbReference>
<dbReference type="EMBL" id="LCWF01000013">
    <property type="protein sequence ID" value="KKY28404.1"/>
    <property type="molecule type" value="Genomic_DNA"/>
</dbReference>
<feature type="domain" description="Zinc finger CHCC-type" evidence="2">
    <location>
        <begin position="177"/>
        <end position="212"/>
    </location>
</feature>
<reference evidence="3 4" key="2">
    <citation type="submission" date="2015-05" db="EMBL/GenBank/DDBJ databases">
        <authorList>
            <person name="Morales-Cruz A."/>
            <person name="Amrine K.C."/>
            <person name="Cantu D."/>
        </authorList>
    </citation>
    <scope>NUCLEOTIDE SEQUENCE [LARGE SCALE GENOMIC DNA]</scope>
    <source>
        <strain evidence="3">UCRPC4</strain>
    </source>
</reference>
<proteinExistence type="predicted"/>
<gene>
    <name evidence="3" type="ORF">UCRPC4_g00571</name>
</gene>
<dbReference type="GO" id="GO:0005739">
    <property type="term" value="C:mitochondrion"/>
    <property type="evidence" value="ECO:0007669"/>
    <property type="project" value="GOC"/>
</dbReference>
<keyword evidence="3" id="KW-0830">Ubiquinone</keyword>
<dbReference type="InterPro" id="IPR019401">
    <property type="entry name" value="Znf_CHCC"/>
</dbReference>
<dbReference type="OrthoDB" id="307899at2759"/>
<name>A0A0G2F267_PHACM</name>
<protein>
    <submittedName>
        <fullName evidence="3">Putative nadh-ubiquinone oxidoreductase</fullName>
    </submittedName>
</protein>